<protein>
    <submittedName>
        <fullName evidence="1">Uncharacterized protein</fullName>
    </submittedName>
</protein>
<accession>A0ACC2GK30</accession>
<dbReference type="EMBL" id="CM055739">
    <property type="protein sequence ID" value="KAJ8003803.1"/>
    <property type="molecule type" value="Genomic_DNA"/>
</dbReference>
<organism evidence="1 2">
    <name type="scientific">Dallia pectoralis</name>
    <name type="common">Alaska blackfish</name>
    <dbReference type="NCBI Taxonomy" id="75939"/>
    <lineage>
        <taxon>Eukaryota</taxon>
        <taxon>Metazoa</taxon>
        <taxon>Chordata</taxon>
        <taxon>Craniata</taxon>
        <taxon>Vertebrata</taxon>
        <taxon>Euteleostomi</taxon>
        <taxon>Actinopterygii</taxon>
        <taxon>Neopterygii</taxon>
        <taxon>Teleostei</taxon>
        <taxon>Protacanthopterygii</taxon>
        <taxon>Esociformes</taxon>
        <taxon>Umbridae</taxon>
        <taxon>Dallia</taxon>
    </lineage>
</organism>
<gene>
    <name evidence="1" type="ORF">DPEC_G00152200</name>
</gene>
<evidence type="ECO:0000313" key="1">
    <source>
        <dbReference type="EMBL" id="KAJ8003803.1"/>
    </source>
</evidence>
<reference evidence="1" key="1">
    <citation type="submission" date="2021-05" db="EMBL/GenBank/DDBJ databases">
        <authorList>
            <person name="Pan Q."/>
            <person name="Jouanno E."/>
            <person name="Zahm M."/>
            <person name="Klopp C."/>
            <person name="Cabau C."/>
            <person name="Louis A."/>
            <person name="Berthelot C."/>
            <person name="Parey E."/>
            <person name="Roest Crollius H."/>
            <person name="Montfort J."/>
            <person name="Robinson-Rechavi M."/>
            <person name="Bouchez O."/>
            <person name="Lampietro C."/>
            <person name="Lopez Roques C."/>
            <person name="Donnadieu C."/>
            <person name="Postlethwait J."/>
            <person name="Bobe J."/>
            <person name="Dillon D."/>
            <person name="Chandos A."/>
            <person name="von Hippel F."/>
            <person name="Guiguen Y."/>
        </authorList>
    </citation>
    <scope>NUCLEOTIDE SEQUENCE</scope>
    <source>
        <strain evidence="1">YG-Jan2019</strain>
    </source>
</reference>
<proteinExistence type="predicted"/>
<comment type="caution">
    <text evidence="1">The sequence shown here is derived from an EMBL/GenBank/DDBJ whole genome shotgun (WGS) entry which is preliminary data.</text>
</comment>
<keyword evidence="2" id="KW-1185">Reference proteome</keyword>
<dbReference type="Proteomes" id="UP001157502">
    <property type="component" value="Chromosome 12"/>
</dbReference>
<name>A0ACC2GK30_DALPE</name>
<evidence type="ECO:0000313" key="2">
    <source>
        <dbReference type="Proteomes" id="UP001157502"/>
    </source>
</evidence>
<sequence length="127" mass="14026">MSLQKKEGRWSFNLRARRSERPTQMAHNSAVTPAEPARPDNKDMQMSHEYQGEEVVRRPLRGYALEQVSPVSTLLSERDEATLPANKLAECVAPAKLRTHNERPAPGSDGVLLHVQLESSSAGALAL</sequence>